<keyword evidence="2" id="KW-0732">Signal</keyword>
<evidence type="ECO:0000313" key="4">
    <source>
        <dbReference type="EMBL" id="MUN61816.1"/>
    </source>
</evidence>
<dbReference type="InterPro" id="IPR005183">
    <property type="entry name" value="DUF305_CopM-like"/>
</dbReference>
<dbReference type="Gene3D" id="1.20.1260.10">
    <property type="match status" value="1"/>
</dbReference>
<accession>A0A6N8GF47</accession>
<dbReference type="AlphaFoldDB" id="A0A6N8GF47"/>
<dbReference type="EMBL" id="WOGU01000001">
    <property type="protein sequence ID" value="MUN61816.1"/>
    <property type="molecule type" value="Genomic_DNA"/>
</dbReference>
<gene>
    <name evidence="4" type="ORF">GMA12_01405</name>
</gene>
<name>A0A6N8GF47_9MICC</name>
<feature type="compositionally biased region" description="Low complexity" evidence="1">
    <location>
        <begin position="29"/>
        <end position="67"/>
    </location>
</feature>
<reference evidence="4 5" key="1">
    <citation type="submission" date="2019-12" db="EMBL/GenBank/DDBJ databases">
        <authorList>
            <person name="Shi Y."/>
        </authorList>
    </citation>
    <scope>NUCLEOTIDE SEQUENCE [LARGE SCALE GENOMIC DNA]</scope>
    <source>
        <strain evidence="4 5">JCM 17929</strain>
    </source>
</reference>
<proteinExistence type="predicted"/>
<feature type="domain" description="DUF305" evidence="3">
    <location>
        <begin position="79"/>
        <end position="224"/>
    </location>
</feature>
<feature type="region of interest" description="Disordered" evidence="1">
    <location>
        <begin position="26"/>
        <end position="67"/>
    </location>
</feature>
<evidence type="ECO:0000256" key="2">
    <source>
        <dbReference type="SAM" id="SignalP"/>
    </source>
</evidence>
<evidence type="ECO:0000313" key="5">
    <source>
        <dbReference type="Proteomes" id="UP000436989"/>
    </source>
</evidence>
<comment type="caution">
    <text evidence="4">The sequence shown here is derived from an EMBL/GenBank/DDBJ whole genome shotgun (WGS) entry which is preliminary data.</text>
</comment>
<dbReference type="PANTHER" id="PTHR36933:SF1">
    <property type="entry name" value="SLL0788 PROTEIN"/>
    <property type="match status" value="1"/>
</dbReference>
<dbReference type="Proteomes" id="UP000436989">
    <property type="component" value="Unassembled WGS sequence"/>
</dbReference>
<dbReference type="Pfam" id="PF03713">
    <property type="entry name" value="DUF305"/>
    <property type="match status" value="1"/>
</dbReference>
<sequence length="231" mass="24037">MTRTPILSALALAAVLALAGCGNGQETEAPATGGASPAADATPTGTTSTGTTPPGSTSTGTAPASGAAAEITGEHNDADVMFAQMMIPHHEQAVQMSEILLSKDGVPQDVRDLAERVRQTQGPEIEQMQAMLTAWDAPAAPDESATAHGGHGSGMVDEQGMNRLREAEGPEAAELYLEQMVRHHEGATEMARDEVEQGSNPEAVALAGEIVEAQEAEIEEMRTMQEELSQP</sequence>
<feature type="signal peptide" evidence="2">
    <location>
        <begin position="1"/>
        <end position="19"/>
    </location>
</feature>
<dbReference type="RefSeq" id="WP_156266432.1">
    <property type="nucleotide sequence ID" value="NZ_WOGU01000001.1"/>
</dbReference>
<feature type="chain" id="PRO_5038765916" evidence="2">
    <location>
        <begin position="20"/>
        <end position="231"/>
    </location>
</feature>
<keyword evidence="5" id="KW-1185">Reference proteome</keyword>
<protein>
    <submittedName>
        <fullName evidence="4">DUF305 domain-containing protein</fullName>
    </submittedName>
</protein>
<dbReference type="InterPro" id="IPR012347">
    <property type="entry name" value="Ferritin-like"/>
</dbReference>
<evidence type="ECO:0000259" key="3">
    <source>
        <dbReference type="Pfam" id="PF03713"/>
    </source>
</evidence>
<evidence type="ECO:0000256" key="1">
    <source>
        <dbReference type="SAM" id="MobiDB-lite"/>
    </source>
</evidence>
<organism evidence="4 5">
    <name type="scientific">Kocuria sediminis</name>
    <dbReference type="NCBI Taxonomy" id="1038857"/>
    <lineage>
        <taxon>Bacteria</taxon>
        <taxon>Bacillati</taxon>
        <taxon>Actinomycetota</taxon>
        <taxon>Actinomycetes</taxon>
        <taxon>Micrococcales</taxon>
        <taxon>Micrococcaceae</taxon>
        <taxon>Kocuria</taxon>
    </lineage>
</organism>
<dbReference type="PANTHER" id="PTHR36933">
    <property type="entry name" value="SLL0788 PROTEIN"/>
    <property type="match status" value="1"/>
</dbReference>
<dbReference type="PROSITE" id="PS51257">
    <property type="entry name" value="PROKAR_LIPOPROTEIN"/>
    <property type="match status" value="1"/>
</dbReference>